<dbReference type="Proteomes" id="UP001431209">
    <property type="component" value="Unassembled WGS sequence"/>
</dbReference>
<organism evidence="1 2">
    <name type="scientific">Acrasis kona</name>
    <dbReference type="NCBI Taxonomy" id="1008807"/>
    <lineage>
        <taxon>Eukaryota</taxon>
        <taxon>Discoba</taxon>
        <taxon>Heterolobosea</taxon>
        <taxon>Tetramitia</taxon>
        <taxon>Eutetramitia</taxon>
        <taxon>Acrasidae</taxon>
        <taxon>Acrasis</taxon>
    </lineage>
</organism>
<gene>
    <name evidence="1" type="ORF">AKO1_005833</name>
</gene>
<keyword evidence="2" id="KW-1185">Reference proteome</keyword>
<accession>A0AAW2YIB1</accession>
<dbReference type="EMBL" id="JAOPGA020000149">
    <property type="protein sequence ID" value="KAL0477191.1"/>
    <property type="molecule type" value="Genomic_DNA"/>
</dbReference>
<sequence length="79" mass="9115">MVAKRITLNVQRREKKKNITHQKLIRIAPEHTFGGIKTTSATKSSYIFRIIECDFSATGGEPVQSTRYQYGFKHILNLF</sequence>
<comment type="caution">
    <text evidence="1">The sequence shown here is derived from an EMBL/GenBank/DDBJ whole genome shotgun (WGS) entry which is preliminary data.</text>
</comment>
<name>A0AAW2YIB1_9EUKA</name>
<reference evidence="1 2" key="1">
    <citation type="submission" date="2024-03" db="EMBL/GenBank/DDBJ databases">
        <title>The Acrasis kona genome and developmental transcriptomes reveal deep origins of eukaryotic multicellular pathways.</title>
        <authorList>
            <person name="Sheikh S."/>
            <person name="Fu C.-J."/>
            <person name="Brown M.W."/>
            <person name="Baldauf S.L."/>
        </authorList>
    </citation>
    <scope>NUCLEOTIDE SEQUENCE [LARGE SCALE GENOMIC DNA]</scope>
    <source>
        <strain evidence="1 2">ATCC MYA-3509</strain>
    </source>
</reference>
<evidence type="ECO:0000313" key="1">
    <source>
        <dbReference type="EMBL" id="KAL0477191.1"/>
    </source>
</evidence>
<proteinExistence type="predicted"/>
<protein>
    <submittedName>
        <fullName evidence="1">Uncharacterized protein</fullName>
    </submittedName>
</protein>
<evidence type="ECO:0000313" key="2">
    <source>
        <dbReference type="Proteomes" id="UP001431209"/>
    </source>
</evidence>
<dbReference type="AlphaFoldDB" id="A0AAW2YIB1"/>